<dbReference type="AlphaFoldDB" id="B4CUU8"/>
<sequence>MRRKKLSINEEDKQESAEELADATDETPTDTTAPELSAKTEELTEWDDAPESHGTAAPKVLPDDEDDTISSKLVYEGTDEAERERRMAAADPDFEP</sequence>
<dbReference type="RefSeq" id="WP_006977788.1">
    <property type="nucleotide sequence ID" value="NZ_ABVL01000001.1"/>
</dbReference>
<name>B4CUU8_9BACT</name>
<feature type="compositionally biased region" description="Acidic residues" evidence="1">
    <location>
        <begin position="17"/>
        <end position="28"/>
    </location>
</feature>
<feature type="compositionally biased region" description="Basic and acidic residues" evidence="1">
    <location>
        <begin position="7"/>
        <end position="16"/>
    </location>
</feature>
<organism evidence="2 3">
    <name type="scientific">Chthoniobacter flavus Ellin428</name>
    <dbReference type="NCBI Taxonomy" id="497964"/>
    <lineage>
        <taxon>Bacteria</taxon>
        <taxon>Pseudomonadati</taxon>
        <taxon>Verrucomicrobiota</taxon>
        <taxon>Spartobacteria</taxon>
        <taxon>Chthoniobacterales</taxon>
        <taxon>Chthoniobacteraceae</taxon>
        <taxon>Chthoniobacter</taxon>
    </lineage>
</organism>
<evidence type="ECO:0000256" key="1">
    <source>
        <dbReference type="SAM" id="MobiDB-lite"/>
    </source>
</evidence>
<keyword evidence="3" id="KW-1185">Reference proteome</keyword>
<protein>
    <submittedName>
        <fullName evidence="2">Uncharacterized protein</fullName>
    </submittedName>
</protein>
<gene>
    <name evidence="2" type="ORF">CfE428DRAFT_0461</name>
</gene>
<dbReference type="InParanoid" id="B4CUU8"/>
<reference evidence="2 3" key="1">
    <citation type="journal article" date="2011" name="J. Bacteriol.">
        <title>Genome sequence of Chthoniobacter flavus Ellin428, an aerobic heterotrophic soil bacterium.</title>
        <authorList>
            <person name="Kant R."/>
            <person name="van Passel M.W."/>
            <person name="Palva A."/>
            <person name="Lucas S."/>
            <person name="Lapidus A."/>
            <person name="Glavina Del Rio T."/>
            <person name="Dalin E."/>
            <person name="Tice H."/>
            <person name="Bruce D."/>
            <person name="Goodwin L."/>
            <person name="Pitluck S."/>
            <person name="Larimer F.W."/>
            <person name="Land M.L."/>
            <person name="Hauser L."/>
            <person name="Sangwan P."/>
            <person name="de Vos W.M."/>
            <person name="Janssen P.H."/>
            <person name="Smidt H."/>
        </authorList>
    </citation>
    <scope>NUCLEOTIDE SEQUENCE [LARGE SCALE GENOMIC DNA]</scope>
    <source>
        <strain evidence="2 3">Ellin428</strain>
    </source>
</reference>
<dbReference type="Proteomes" id="UP000005824">
    <property type="component" value="Unassembled WGS sequence"/>
</dbReference>
<dbReference type="EMBL" id="ABVL01000001">
    <property type="protein sequence ID" value="EDY22336.1"/>
    <property type="molecule type" value="Genomic_DNA"/>
</dbReference>
<feature type="region of interest" description="Disordered" evidence="1">
    <location>
        <begin position="1"/>
        <end position="96"/>
    </location>
</feature>
<comment type="caution">
    <text evidence="2">The sequence shown here is derived from an EMBL/GenBank/DDBJ whole genome shotgun (WGS) entry which is preliminary data.</text>
</comment>
<proteinExistence type="predicted"/>
<evidence type="ECO:0000313" key="3">
    <source>
        <dbReference type="Proteomes" id="UP000005824"/>
    </source>
</evidence>
<evidence type="ECO:0000313" key="2">
    <source>
        <dbReference type="EMBL" id="EDY22336.1"/>
    </source>
</evidence>
<accession>B4CUU8</accession>